<evidence type="ECO:0000256" key="1">
    <source>
        <dbReference type="SAM" id="MobiDB-lite"/>
    </source>
</evidence>
<reference evidence="2 3" key="1">
    <citation type="submission" date="2021-06" db="EMBL/GenBank/DDBJ databases">
        <title>Caerostris extrusa draft genome.</title>
        <authorList>
            <person name="Kono N."/>
            <person name="Arakawa K."/>
        </authorList>
    </citation>
    <scope>NUCLEOTIDE SEQUENCE [LARGE SCALE GENOMIC DNA]</scope>
</reference>
<gene>
    <name evidence="2" type="ORF">CEXT_678551</name>
</gene>
<dbReference type="Proteomes" id="UP001054945">
    <property type="component" value="Unassembled WGS sequence"/>
</dbReference>
<feature type="compositionally biased region" description="Polar residues" evidence="1">
    <location>
        <begin position="10"/>
        <end position="94"/>
    </location>
</feature>
<name>A0AAV4UYD4_CAEEX</name>
<keyword evidence="3" id="KW-1185">Reference proteome</keyword>
<accession>A0AAV4UYD4</accession>
<dbReference type="EMBL" id="BPLR01013621">
    <property type="protein sequence ID" value="GIY62464.1"/>
    <property type="molecule type" value="Genomic_DNA"/>
</dbReference>
<proteinExistence type="predicted"/>
<evidence type="ECO:0000313" key="2">
    <source>
        <dbReference type="EMBL" id="GIY62464.1"/>
    </source>
</evidence>
<dbReference type="AlphaFoldDB" id="A0AAV4UYD4"/>
<organism evidence="2 3">
    <name type="scientific">Caerostris extrusa</name>
    <name type="common">Bark spider</name>
    <name type="synonym">Caerostris bankana</name>
    <dbReference type="NCBI Taxonomy" id="172846"/>
    <lineage>
        <taxon>Eukaryota</taxon>
        <taxon>Metazoa</taxon>
        <taxon>Ecdysozoa</taxon>
        <taxon>Arthropoda</taxon>
        <taxon>Chelicerata</taxon>
        <taxon>Arachnida</taxon>
        <taxon>Araneae</taxon>
        <taxon>Araneomorphae</taxon>
        <taxon>Entelegynae</taxon>
        <taxon>Araneoidea</taxon>
        <taxon>Araneidae</taxon>
        <taxon>Caerostris</taxon>
    </lineage>
</organism>
<protein>
    <submittedName>
        <fullName evidence="2">Uncharacterized protein</fullName>
    </submittedName>
</protein>
<evidence type="ECO:0000313" key="3">
    <source>
        <dbReference type="Proteomes" id="UP001054945"/>
    </source>
</evidence>
<sequence length="103" mass="11691">MDENDRQSRSDIPNVQNSWDFSSQKDVSNDDISSNDWQSKSKGTNSNWSADNSRNWSDSKGSIKTQVQGTLKGNKPSSTQSQNSWDNNNPQNPRQWKMDPPKS</sequence>
<feature type="region of interest" description="Disordered" evidence="1">
    <location>
        <begin position="1"/>
        <end position="103"/>
    </location>
</feature>
<comment type="caution">
    <text evidence="2">The sequence shown here is derived from an EMBL/GenBank/DDBJ whole genome shotgun (WGS) entry which is preliminary data.</text>
</comment>